<dbReference type="InterPro" id="IPR003768">
    <property type="entry name" value="ScpA"/>
</dbReference>
<keyword evidence="1 3" id="KW-0159">Chromosome partition</keyword>
<dbReference type="Gene3D" id="6.10.250.2410">
    <property type="match status" value="1"/>
</dbReference>
<sequence>MVTSFENQKLTFKLKSFEGPLDLLLHLIKQNQMDIYDIPMAEITAQYIEQLHQMQTMELDIAGEYLVMASTLLNIKSKMLLPNHDEFEDNEIVEDPRLELVQQLLEHQCYQMAAENLDELFESRALHYTREQADEPDNTRKILLSEGQSAMLLQQAFVRLLTSKRTVIAKKGSIRKEHFTIAGEMTNILYCLSKKVSVSFDSLLLGQEIQVEKIVTSFLAMLELVKRGTIEIIQKQSLDTIILRSVVNAIDNSSRD</sequence>
<protein>
    <recommendedName>
        <fullName evidence="2 3">Segregation and condensation protein A</fullName>
    </recommendedName>
</protein>
<dbReference type="STRING" id="1423759.FC92_GL000031"/>
<dbReference type="OrthoDB" id="9811016at2"/>
<dbReference type="AlphaFoldDB" id="A0A0R1MSV7"/>
<proteinExistence type="inferred from homology"/>
<accession>A0A0R1MSV7</accession>
<dbReference type="HAMAP" id="MF_01805">
    <property type="entry name" value="ScpA"/>
    <property type="match status" value="1"/>
</dbReference>
<evidence type="ECO:0000256" key="2">
    <source>
        <dbReference type="ARBA" id="ARBA00044777"/>
    </source>
</evidence>
<evidence type="ECO:0000256" key="3">
    <source>
        <dbReference type="HAMAP-Rule" id="MF_01805"/>
    </source>
</evidence>
<evidence type="ECO:0000313" key="4">
    <source>
        <dbReference type="EMBL" id="KRL08242.1"/>
    </source>
</evidence>
<reference evidence="4 5" key="1">
    <citation type="journal article" date="2015" name="Genome Announc.">
        <title>Expanding the biotechnology potential of lactobacilli through comparative genomics of 213 strains and associated genera.</title>
        <authorList>
            <person name="Sun Z."/>
            <person name="Harris H.M."/>
            <person name="McCann A."/>
            <person name="Guo C."/>
            <person name="Argimon S."/>
            <person name="Zhang W."/>
            <person name="Yang X."/>
            <person name="Jeffery I.B."/>
            <person name="Cooney J.C."/>
            <person name="Kagawa T.F."/>
            <person name="Liu W."/>
            <person name="Song Y."/>
            <person name="Salvetti E."/>
            <person name="Wrobel A."/>
            <person name="Rasinkangas P."/>
            <person name="Parkhill J."/>
            <person name="Rea M.C."/>
            <person name="O'Sullivan O."/>
            <person name="Ritari J."/>
            <person name="Douillard F.P."/>
            <person name="Paul Ross R."/>
            <person name="Yang R."/>
            <person name="Briner A.E."/>
            <person name="Felis G.E."/>
            <person name="de Vos W.M."/>
            <person name="Barrangou R."/>
            <person name="Klaenhammer T.R."/>
            <person name="Caufield P.W."/>
            <person name="Cui Y."/>
            <person name="Zhang H."/>
            <person name="O'Toole P.W."/>
        </authorList>
    </citation>
    <scope>NUCLEOTIDE SEQUENCE [LARGE SCALE GENOMIC DNA]</scope>
    <source>
        <strain evidence="4 5">DSM 19519</strain>
    </source>
</reference>
<evidence type="ECO:0000256" key="1">
    <source>
        <dbReference type="ARBA" id="ARBA00022829"/>
    </source>
</evidence>
<dbReference type="EMBL" id="AZDX01000001">
    <property type="protein sequence ID" value="KRL08242.1"/>
    <property type="molecule type" value="Genomic_DNA"/>
</dbReference>
<dbReference type="PANTHER" id="PTHR33969">
    <property type="entry name" value="SEGREGATION AND CONDENSATION PROTEIN A"/>
    <property type="match status" value="1"/>
</dbReference>
<evidence type="ECO:0000313" key="5">
    <source>
        <dbReference type="Proteomes" id="UP000051448"/>
    </source>
</evidence>
<comment type="similarity">
    <text evidence="3">Belongs to the ScpA family.</text>
</comment>
<keyword evidence="3" id="KW-0131">Cell cycle</keyword>
<dbReference type="Pfam" id="PF02616">
    <property type="entry name" value="SMC_ScpA"/>
    <property type="match status" value="1"/>
</dbReference>
<comment type="caution">
    <text evidence="4">The sequence shown here is derived from an EMBL/GenBank/DDBJ whole genome shotgun (WGS) entry which is preliminary data.</text>
</comment>
<keyword evidence="3" id="KW-0963">Cytoplasm</keyword>
<comment type="function">
    <text evidence="3">Participates in chromosomal partition during cell division. May act via the formation of a condensin-like complex containing Smc and ScpB that pull DNA away from mid-cell into both cell halves.</text>
</comment>
<gene>
    <name evidence="3" type="primary">scpA</name>
    <name evidence="4" type="ORF">FC92_GL000031</name>
</gene>
<dbReference type="GO" id="GO:0006260">
    <property type="term" value="P:DNA replication"/>
    <property type="evidence" value="ECO:0007669"/>
    <property type="project" value="UniProtKB-UniRule"/>
</dbReference>
<keyword evidence="3" id="KW-0132">Cell division</keyword>
<dbReference type="RefSeq" id="WP_057868442.1">
    <property type="nucleotide sequence ID" value="NZ_AZDX01000001.1"/>
</dbReference>
<name>A0A0R1MSV7_9LACO</name>
<dbReference type="GeneID" id="98311128"/>
<comment type="subunit">
    <text evidence="3">Component of a cohesin-like complex composed of ScpA, ScpB and the Smc homodimer, in which ScpA and ScpB bind to the head domain of Smc. The presence of the three proteins is required for the association of the complex with DNA.</text>
</comment>
<organism evidence="4 5">
    <name type="scientific">Liquorilactobacillus hordei DSM 19519</name>
    <dbReference type="NCBI Taxonomy" id="1423759"/>
    <lineage>
        <taxon>Bacteria</taxon>
        <taxon>Bacillati</taxon>
        <taxon>Bacillota</taxon>
        <taxon>Bacilli</taxon>
        <taxon>Lactobacillales</taxon>
        <taxon>Lactobacillaceae</taxon>
        <taxon>Liquorilactobacillus</taxon>
    </lineage>
</organism>
<dbReference type="GO" id="GO:0005737">
    <property type="term" value="C:cytoplasm"/>
    <property type="evidence" value="ECO:0007669"/>
    <property type="project" value="UniProtKB-SubCell"/>
</dbReference>
<comment type="subcellular location">
    <subcellularLocation>
        <location evidence="3">Cytoplasm</location>
    </subcellularLocation>
    <text evidence="3">Associated with two foci at the outer edges of the nucleoid region in young cells, and at four foci within both cell halves in older cells.</text>
</comment>
<dbReference type="PATRIC" id="fig|1423759.3.peg.31"/>
<dbReference type="GO" id="GO:0051301">
    <property type="term" value="P:cell division"/>
    <property type="evidence" value="ECO:0007669"/>
    <property type="project" value="UniProtKB-KW"/>
</dbReference>
<dbReference type="PANTHER" id="PTHR33969:SF2">
    <property type="entry name" value="SEGREGATION AND CONDENSATION PROTEIN A"/>
    <property type="match status" value="1"/>
</dbReference>
<dbReference type="GO" id="GO:0007059">
    <property type="term" value="P:chromosome segregation"/>
    <property type="evidence" value="ECO:0007669"/>
    <property type="project" value="UniProtKB-UniRule"/>
</dbReference>
<keyword evidence="5" id="KW-1185">Reference proteome</keyword>
<dbReference type="Proteomes" id="UP000051448">
    <property type="component" value="Unassembled WGS sequence"/>
</dbReference>